<organism evidence="2 3">
    <name type="scientific">Nocardia higoensis</name>
    <dbReference type="NCBI Taxonomy" id="228599"/>
    <lineage>
        <taxon>Bacteria</taxon>
        <taxon>Bacillati</taxon>
        <taxon>Actinomycetota</taxon>
        <taxon>Actinomycetes</taxon>
        <taxon>Mycobacteriales</taxon>
        <taxon>Nocardiaceae</taxon>
        <taxon>Nocardia</taxon>
    </lineage>
</organism>
<evidence type="ECO:0000313" key="2">
    <source>
        <dbReference type="EMBL" id="MBF6357485.1"/>
    </source>
</evidence>
<dbReference type="Gene3D" id="3.40.50.1820">
    <property type="entry name" value="alpha/beta hydrolase"/>
    <property type="match status" value="1"/>
</dbReference>
<dbReference type="SUPFAM" id="SSF53474">
    <property type="entry name" value="alpha/beta-Hydrolases"/>
    <property type="match status" value="1"/>
</dbReference>
<feature type="domain" description="AB hydrolase-1" evidence="1">
    <location>
        <begin position="74"/>
        <end position="332"/>
    </location>
</feature>
<dbReference type="PANTHER" id="PTHR43433">
    <property type="entry name" value="HYDROLASE, ALPHA/BETA FOLD FAMILY PROTEIN"/>
    <property type="match status" value="1"/>
</dbReference>
<reference evidence="2 3" key="1">
    <citation type="submission" date="2020-10" db="EMBL/GenBank/DDBJ databases">
        <title>Identification of Nocardia species via Next-generation sequencing and recognition of intraspecies genetic diversity.</title>
        <authorList>
            <person name="Li P."/>
            <person name="Li P."/>
            <person name="Lu B."/>
        </authorList>
    </citation>
    <scope>NUCLEOTIDE SEQUENCE [LARGE SCALE GENOMIC DNA]</scope>
    <source>
        <strain evidence="2 3">BJ06-0143</strain>
    </source>
</reference>
<sequence>MRAQLAAVLARLLAWFSAWFRAWSTAHRAELRSRRYPTAAFDPPGAACDVLPVTTGDGARLRVHAYGPAEAPIVVLIHGWTCAIEYWNAQINAFAAEYRVIAYDVRGHGESERGDAPLSMDLLADDLAAVLDAAVPSGRRAVLVAHSLGGMTVQAWAARYPRDVARRAGAVLLTNTAPHGLVATTTVVPFFNRPMPFKRTGISLPATVGRLGLGTPIVFPPIAPVRWLFARQIMSLASPRDHVDFGMAIVRSCPAAIRAEFGRLLAAMDVGEAAKHLVVPTTILAGSRDDLTPPVHAELIAEMLESVGSLERYEVLQTGHLGNVEQYERFNAELARVLDAVGERRADVAG</sequence>
<dbReference type="InterPro" id="IPR000073">
    <property type="entry name" value="AB_hydrolase_1"/>
</dbReference>
<dbReference type="InterPro" id="IPR050471">
    <property type="entry name" value="AB_hydrolase"/>
</dbReference>
<comment type="caution">
    <text evidence="2">The sequence shown here is derived from an EMBL/GenBank/DDBJ whole genome shotgun (WGS) entry which is preliminary data.</text>
</comment>
<name>A0ABS0DH65_9NOCA</name>
<dbReference type="InterPro" id="IPR029058">
    <property type="entry name" value="AB_hydrolase_fold"/>
</dbReference>
<dbReference type="Proteomes" id="UP000707731">
    <property type="component" value="Unassembled WGS sequence"/>
</dbReference>
<dbReference type="RefSeq" id="WP_195004319.1">
    <property type="nucleotide sequence ID" value="NZ_JADLQN010000005.1"/>
</dbReference>
<evidence type="ECO:0000259" key="1">
    <source>
        <dbReference type="Pfam" id="PF12697"/>
    </source>
</evidence>
<accession>A0ABS0DH65</accession>
<keyword evidence="2" id="KW-0378">Hydrolase</keyword>
<dbReference type="EMBL" id="JADLQN010000005">
    <property type="protein sequence ID" value="MBF6357485.1"/>
    <property type="molecule type" value="Genomic_DNA"/>
</dbReference>
<gene>
    <name evidence="2" type="ORF">IU449_23540</name>
</gene>
<dbReference type="GO" id="GO:0016787">
    <property type="term" value="F:hydrolase activity"/>
    <property type="evidence" value="ECO:0007669"/>
    <property type="project" value="UniProtKB-KW"/>
</dbReference>
<keyword evidence="3" id="KW-1185">Reference proteome</keyword>
<proteinExistence type="predicted"/>
<dbReference type="PANTHER" id="PTHR43433:SF1">
    <property type="entry name" value="BLL5160 PROTEIN"/>
    <property type="match status" value="1"/>
</dbReference>
<evidence type="ECO:0000313" key="3">
    <source>
        <dbReference type="Proteomes" id="UP000707731"/>
    </source>
</evidence>
<dbReference type="Pfam" id="PF12697">
    <property type="entry name" value="Abhydrolase_6"/>
    <property type="match status" value="1"/>
</dbReference>
<protein>
    <submittedName>
        <fullName evidence="2">Alpha/beta fold hydrolase</fullName>
    </submittedName>
</protein>